<organism evidence="8 9">
    <name type="scientific">Methanothermobacter wolfeii</name>
    <name type="common">Methanobacterium wolfei</name>
    <dbReference type="NCBI Taxonomy" id="145261"/>
    <lineage>
        <taxon>Archaea</taxon>
        <taxon>Methanobacteriati</taxon>
        <taxon>Methanobacteriota</taxon>
        <taxon>Methanomada group</taxon>
        <taxon>Methanobacteria</taxon>
        <taxon>Methanobacteriales</taxon>
        <taxon>Methanobacteriaceae</taxon>
        <taxon>Methanothermobacter</taxon>
    </lineage>
</organism>
<comment type="subcellular location">
    <subcellularLocation>
        <location evidence="7">Cytoplasm</location>
    </subcellularLocation>
</comment>
<gene>
    <name evidence="7" type="primary">rnp3</name>
    <name evidence="8" type="ORF">U2150_04100</name>
</gene>
<dbReference type="InterPro" id="IPR023539">
    <property type="entry name" value="RNase_P_comp-3_arc"/>
</dbReference>
<evidence type="ECO:0000313" key="8">
    <source>
        <dbReference type="EMBL" id="MEJ8542672.1"/>
    </source>
</evidence>
<comment type="caution">
    <text evidence="8">The sequence shown here is derived from an EMBL/GenBank/DDBJ whole genome shotgun (WGS) entry which is preliminary data.</text>
</comment>
<dbReference type="PANTHER" id="PTHR13031">
    <property type="entry name" value="RIBONUCLEASE P SUBUNIT P30"/>
    <property type="match status" value="1"/>
</dbReference>
<proteinExistence type="inferred from homology"/>
<dbReference type="PANTHER" id="PTHR13031:SF0">
    <property type="entry name" value="RIBONUCLEASE P PROTEIN SUBUNIT P30"/>
    <property type="match status" value="1"/>
</dbReference>
<dbReference type="Pfam" id="PF01876">
    <property type="entry name" value="RNase_P_p30"/>
    <property type="match status" value="1"/>
</dbReference>
<evidence type="ECO:0000256" key="5">
    <source>
        <dbReference type="ARBA" id="ARBA00022759"/>
    </source>
</evidence>
<evidence type="ECO:0000256" key="4">
    <source>
        <dbReference type="ARBA" id="ARBA00022722"/>
    </source>
</evidence>
<evidence type="ECO:0000256" key="3">
    <source>
        <dbReference type="ARBA" id="ARBA00022694"/>
    </source>
</evidence>
<dbReference type="SUPFAM" id="SSF89550">
    <property type="entry name" value="PHP domain-like"/>
    <property type="match status" value="1"/>
</dbReference>
<keyword evidence="6 7" id="KW-0378">Hydrolase</keyword>
<reference evidence="8 9" key="1">
    <citation type="submission" date="2023-12" db="EMBL/GenBank/DDBJ databases">
        <title>Phenotypic and Genomic Characterization of Methanothermobacter wolfeii Strain BSEL, a CO2-Capturing Archaeon with Minimal Nutrient Requirements.</title>
        <authorList>
            <person name="Ale Enriquez F."/>
            <person name="Ahring B.K."/>
        </authorList>
    </citation>
    <scope>NUCLEOTIDE SEQUENCE [LARGE SCALE GENOMIC DNA]</scope>
    <source>
        <strain evidence="8 9">BSEL-1</strain>
    </source>
</reference>
<comment type="function">
    <text evidence="7">Part of ribonuclease P, a protein complex that generates mature tRNA molecules by cleaving their 5'-ends.</text>
</comment>
<dbReference type="Proteomes" id="UP001369247">
    <property type="component" value="Unassembled WGS sequence"/>
</dbReference>
<keyword evidence="5 7" id="KW-0255">Endonuclease</keyword>
<dbReference type="NCBIfam" id="NF046111">
    <property type="entry name" value="RNaseP3Mthb"/>
    <property type="match status" value="1"/>
</dbReference>
<dbReference type="EMBL" id="JAXUHJ010000008">
    <property type="protein sequence ID" value="MEJ8542672.1"/>
    <property type="molecule type" value="Genomic_DNA"/>
</dbReference>
<dbReference type="InterPro" id="IPR002738">
    <property type="entry name" value="RNase_P_p30"/>
</dbReference>
<protein>
    <recommendedName>
        <fullName evidence="7">Ribonuclease P protein component 3</fullName>
        <shortName evidence="7">RNase P component 3</shortName>
        <ecNumber evidence="7">3.1.26.5</ecNumber>
    </recommendedName>
    <alternativeName>
        <fullName evidence="7">Rpp30</fullName>
    </alternativeName>
</protein>
<evidence type="ECO:0000256" key="2">
    <source>
        <dbReference type="ARBA" id="ARBA00022490"/>
    </source>
</evidence>
<dbReference type="RefSeq" id="WP_340222419.1">
    <property type="nucleotide sequence ID" value="NZ_JAXUHJ010000008.1"/>
</dbReference>
<evidence type="ECO:0000256" key="1">
    <source>
        <dbReference type="ARBA" id="ARBA00007331"/>
    </source>
</evidence>
<dbReference type="InterPro" id="IPR016195">
    <property type="entry name" value="Pol/histidinol_Pase-like"/>
</dbReference>
<evidence type="ECO:0000256" key="7">
    <source>
        <dbReference type="HAMAP-Rule" id="MF_00756"/>
    </source>
</evidence>
<keyword evidence="4 7" id="KW-0540">Nuclease</keyword>
<evidence type="ECO:0000313" key="9">
    <source>
        <dbReference type="Proteomes" id="UP001369247"/>
    </source>
</evidence>
<keyword evidence="9" id="KW-1185">Reference proteome</keyword>
<comment type="subunit">
    <text evidence="7">Consists of a catalytic RNA component and at least 4-5 protein subunits.</text>
</comment>
<accession>A0ABU8TUE0</accession>
<keyword evidence="2 7" id="KW-0963">Cytoplasm</keyword>
<comment type="catalytic activity">
    <reaction evidence="7">
        <text>Endonucleolytic cleavage of RNA, removing 5'-extranucleotides from tRNA precursor.</text>
        <dbReference type="EC" id="3.1.26.5"/>
    </reaction>
</comment>
<evidence type="ECO:0000256" key="6">
    <source>
        <dbReference type="ARBA" id="ARBA00022801"/>
    </source>
</evidence>
<dbReference type="EC" id="3.1.26.5" evidence="7"/>
<name>A0ABU8TUE0_METWO</name>
<keyword evidence="3 7" id="KW-0819">tRNA processing</keyword>
<dbReference type="HAMAP" id="MF_00756">
    <property type="entry name" value="RNase_P_3"/>
    <property type="match status" value="1"/>
</dbReference>
<comment type="similarity">
    <text evidence="1 7">Belongs to the eukaryotic/archaeal RNase P protein component 3 family.</text>
</comment>
<sequence>MKFLDLHIKGSDHDKDLRLLLEASRLGYDGAALIYPSTKYRELRETAEKLRNNSDLDLEVATGVMIDAGNPSEMRRAVNRFRGRVDIIHVSGGDLKINRAACENSRVDVLSAPYASRRDAGINHVLAREAARNSVAVELRLGDVIGSWLKVRARILEYFRDIIKLHRKFGFPLALTSGASTIYDLRRPRDIINFTGCFGLREEEAIAALTSTPWSILEYNRRRLMMIAEGVVLLDSDGREGSPGGSR</sequence>
<dbReference type="Gene3D" id="3.20.20.140">
    <property type="entry name" value="Metal-dependent hydrolases"/>
    <property type="match status" value="1"/>
</dbReference>